<name>A0ABR3W2D4_9PEZI</name>
<accession>A0ABR3W2D4</accession>
<dbReference type="InterPro" id="IPR041823">
    <property type="entry name" value="YHR202W_N"/>
</dbReference>
<evidence type="ECO:0008006" key="7">
    <source>
        <dbReference type="Google" id="ProtNLM"/>
    </source>
</evidence>
<dbReference type="Pfam" id="PF21953">
    <property type="entry name" value="NadN_nucleosid_C"/>
    <property type="match status" value="1"/>
</dbReference>
<feature type="chain" id="PRO_5046695857" description="Calcineurin-like phosphoesterase domain-containing protein" evidence="2">
    <location>
        <begin position="19"/>
        <end position="605"/>
    </location>
</feature>
<sequence>MTSKAFLAGGLLAAAAQAMQPSAAKPVAAPMRDLQWAQLNFLHTTDTHGWHGGHLQESQYSADWGDYVSFAHHMRTKADEQGVDLLVVDTGDRVEGNGLYDASRPKGQYTYDIFKEQHVDIICTGNHELYLDDTATREWNQTVLNYKDNYLASNLDYIDPKTGEAVPMAPRYKKFQTKNQKLNVVAFGFLFDFTGNANNTIVQPVSKTIKEEWFQDAIREKPDVFVVIGHIGLRMDEIKQIHNEIRKQNWFTPVAFFAGHAHVRDAVSLDAKSFGIASGRYFETIGWMSIDGIAKKAEDIKTTAVSFNRRYIDNNLLGLYHHAGLNESTFPTEHGRNVSKAIAKARTAMDLDQRFGCAPQDYWMARTKYPSNDSVFTLLDQQVLPDIIANESRKDIPRLAIINTGAIRFDIFKGPFTLDTTYIVSPFQSKMAYIPEVPYSAAKKVLPMLNSAGQILDQPAFDARMMGPPEQWHITEDIIYPTQPSVRSLLQSDDQRPLGETRDEPDLVSGYTTKDDIGNDGDDAVHAPINFHTQPNCIQAEIGMPAEGEPEVVDLVFTDFISPWVIMALKFSGGDYNQTSVQLWDEAAFTDMVAGWIKKNWKGKC</sequence>
<proteinExistence type="predicted"/>
<reference evidence="5 6" key="1">
    <citation type="journal article" date="2024" name="IMA Fungus">
        <title>IMA Genome - F19 : A genome assembly and annotation guide to empower mycologists, including annotated draft genome sequences of Ceratocystis pirilliformis, Diaporthe australafricana, Fusarium ophioides, Paecilomyces lecythidis, and Sporothrix stenoceras.</title>
        <authorList>
            <person name="Aylward J."/>
            <person name="Wilson A.M."/>
            <person name="Visagie C.M."/>
            <person name="Spraker J."/>
            <person name="Barnes I."/>
            <person name="Buitendag C."/>
            <person name="Ceriani C."/>
            <person name="Del Mar Angel L."/>
            <person name="du Plessis D."/>
            <person name="Fuchs T."/>
            <person name="Gasser K."/>
            <person name="Kramer D."/>
            <person name="Li W."/>
            <person name="Munsamy K."/>
            <person name="Piso A."/>
            <person name="Price J.L."/>
            <person name="Sonnekus B."/>
            <person name="Thomas C."/>
            <person name="van der Nest A."/>
            <person name="van Dijk A."/>
            <person name="van Heerden A."/>
            <person name="van Vuuren N."/>
            <person name="Yilmaz N."/>
            <person name="Duong T.A."/>
            <person name="van der Merwe N.A."/>
            <person name="Wingfield M.J."/>
            <person name="Wingfield B.D."/>
        </authorList>
    </citation>
    <scope>NUCLEOTIDE SEQUENCE [LARGE SCALE GENOMIC DNA]</scope>
    <source>
        <strain evidence="5 6">CMW 18300</strain>
    </source>
</reference>
<dbReference type="PANTHER" id="PTHR11575">
    <property type="entry name" value="5'-NUCLEOTIDASE-RELATED"/>
    <property type="match status" value="1"/>
</dbReference>
<dbReference type="InterPro" id="IPR006179">
    <property type="entry name" value="5_nucleotidase/apyrase"/>
</dbReference>
<dbReference type="Gene3D" id="3.90.780.10">
    <property type="entry name" value="5'-Nucleotidase, C-terminal domain"/>
    <property type="match status" value="2"/>
</dbReference>
<dbReference type="PIRSF" id="PIRSF017316">
    <property type="entry name" value="Pesterase_C1039"/>
    <property type="match status" value="1"/>
</dbReference>
<comment type="caution">
    <text evidence="5">The sequence shown here is derived from an EMBL/GenBank/DDBJ whole genome shotgun (WGS) entry which is preliminary data.</text>
</comment>
<feature type="region of interest" description="Disordered" evidence="1">
    <location>
        <begin position="492"/>
        <end position="512"/>
    </location>
</feature>
<dbReference type="Pfam" id="PF00149">
    <property type="entry name" value="Metallophos"/>
    <property type="match status" value="1"/>
</dbReference>
<evidence type="ECO:0000259" key="4">
    <source>
        <dbReference type="Pfam" id="PF21953"/>
    </source>
</evidence>
<feature type="domain" description="Putative 5'-nucleotidase C-terminal" evidence="4">
    <location>
        <begin position="361"/>
        <end position="566"/>
    </location>
</feature>
<feature type="compositionally biased region" description="Basic and acidic residues" evidence="1">
    <location>
        <begin position="493"/>
        <end position="505"/>
    </location>
</feature>
<dbReference type="InterPro" id="IPR014485">
    <property type="entry name" value="Pesterase_C1039"/>
</dbReference>
<keyword evidence="6" id="KW-1185">Reference proteome</keyword>
<dbReference type="PANTHER" id="PTHR11575:SF43">
    <property type="entry name" value="SER_THR PROTEIN PHOSPHATASE FAMILY (AFU_ORTHOLOGUE AFUA_3G04160)"/>
    <property type="match status" value="1"/>
</dbReference>
<evidence type="ECO:0000313" key="5">
    <source>
        <dbReference type="EMBL" id="KAL1851620.1"/>
    </source>
</evidence>
<gene>
    <name evidence="5" type="ORF">Daus18300_012493</name>
</gene>
<dbReference type="InterPro" id="IPR053828">
    <property type="entry name" value="Nucleosidase_C"/>
</dbReference>
<dbReference type="SUPFAM" id="SSF55816">
    <property type="entry name" value="5'-nucleotidase (syn. UDP-sugar hydrolase), C-terminal domain"/>
    <property type="match status" value="1"/>
</dbReference>
<evidence type="ECO:0000256" key="2">
    <source>
        <dbReference type="SAM" id="SignalP"/>
    </source>
</evidence>
<evidence type="ECO:0000256" key="1">
    <source>
        <dbReference type="SAM" id="MobiDB-lite"/>
    </source>
</evidence>
<dbReference type="EMBL" id="JAWRVE010000171">
    <property type="protein sequence ID" value="KAL1851620.1"/>
    <property type="molecule type" value="Genomic_DNA"/>
</dbReference>
<dbReference type="Proteomes" id="UP001583177">
    <property type="component" value="Unassembled WGS sequence"/>
</dbReference>
<dbReference type="Gene3D" id="3.60.21.10">
    <property type="match status" value="1"/>
</dbReference>
<dbReference type="SUPFAM" id="SSF56300">
    <property type="entry name" value="Metallo-dependent phosphatases"/>
    <property type="match status" value="1"/>
</dbReference>
<evidence type="ECO:0000313" key="6">
    <source>
        <dbReference type="Proteomes" id="UP001583177"/>
    </source>
</evidence>
<dbReference type="InterPro" id="IPR036907">
    <property type="entry name" value="5'-Nucleotdase_C_sf"/>
</dbReference>
<dbReference type="CDD" id="cd07407">
    <property type="entry name" value="MPP_YHR202W_N"/>
    <property type="match status" value="1"/>
</dbReference>
<dbReference type="InterPro" id="IPR004843">
    <property type="entry name" value="Calcineurin-like_PHP"/>
</dbReference>
<keyword evidence="2" id="KW-0732">Signal</keyword>
<feature type="signal peptide" evidence="2">
    <location>
        <begin position="1"/>
        <end position="18"/>
    </location>
</feature>
<evidence type="ECO:0000259" key="3">
    <source>
        <dbReference type="Pfam" id="PF00149"/>
    </source>
</evidence>
<protein>
    <recommendedName>
        <fullName evidence="7">Calcineurin-like phosphoesterase domain-containing protein</fullName>
    </recommendedName>
</protein>
<feature type="domain" description="Calcineurin-like phosphoesterase" evidence="3">
    <location>
        <begin position="40"/>
        <end position="263"/>
    </location>
</feature>
<dbReference type="InterPro" id="IPR029052">
    <property type="entry name" value="Metallo-depent_PP-like"/>
</dbReference>
<organism evidence="5 6">
    <name type="scientific">Diaporthe australafricana</name>
    <dbReference type="NCBI Taxonomy" id="127596"/>
    <lineage>
        <taxon>Eukaryota</taxon>
        <taxon>Fungi</taxon>
        <taxon>Dikarya</taxon>
        <taxon>Ascomycota</taxon>
        <taxon>Pezizomycotina</taxon>
        <taxon>Sordariomycetes</taxon>
        <taxon>Sordariomycetidae</taxon>
        <taxon>Diaporthales</taxon>
        <taxon>Diaporthaceae</taxon>
        <taxon>Diaporthe</taxon>
    </lineage>
</organism>